<evidence type="ECO:0000313" key="1">
    <source>
        <dbReference type="EMBL" id="AFU02793.1"/>
    </source>
</evidence>
<proteinExistence type="predicted"/>
<name>K0ESQ0_NOCB7</name>
<dbReference type="AlphaFoldDB" id="K0ESQ0"/>
<protein>
    <submittedName>
        <fullName evidence="1">Uncharacterized protein</fullName>
    </submittedName>
</protein>
<evidence type="ECO:0000313" key="2">
    <source>
        <dbReference type="Proteomes" id="UP000006304"/>
    </source>
</evidence>
<dbReference type="HOGENOM" id="CLU_1426654_0_0_11"/>
<accession>K0ESQ0</accession>
<keyword evidence="2" id="KW-1185">Reference proteome</keyword>
<dbReference type="RefSeq" id="WP_014985648.1">
    <property type="nucleotide sequence ID" value="NC_018681.1"/>
</dbReference>
<dbReference type="STRING" id="1133849.O3I_024190"/>
<reference evidence="1 2" key="1">
    <citation type="journal article" date="2012" name="J. Bacteriol.">
        <title>Complete genome sequence of Nocardia brasiliensis HUJEG-1.</title>
        <authorList>
            <person name="Vera-Cabrera L."/>
            <person name="Ortiz-Lopez R."/>
            <person name="Elizondo-Gonzalez R."/>
            <person name="Perez-Maya A.A."/>
            <person name="Ocampo-Candiani J."/>
        </authorList>
    </citation>
    <scope>NUCLEOTIDE SEQUENCE [LARGE SCALE GENOMIC DNA]</scope>
    <source>
        <strain evidence="2">ATCC 700358</strain>
    </source>
</reference>
<dbReference type="eggNOG" id="ENOG5031FAX">
    <property type="taxonomic scope" value="Bacteria"/>
</dbReference>
<dbReference type="KEGG" id="nbr:O3I_024190"/>
<organism evidence="1 2">
    <name type="scientific">Nocardia brasiliensis (strain ATCC 700358 / HUJEG-1)</name>
    <dbReference type="NCBI Taxonomy" id="1133849"/>
    <lineage>
        <taxon>Bacteria</taxon>
        <taxon>Bacillati</taxon>
        <taxon>Actinomycetota</taxon>
        <taxon>Actinomycetes</taxon>
        <taxon>Mycobacteriales</taxon>
        <taxon>Nocardiaceae</taxon>
        <taxon>Nocardia</taxon>
    </lineage>
</organism>
<dbReference type="EMBL" id="CP003876">
    <property type="protein sequence ID" value="AFU02793.1"/>
    <property type="molecule type" value="Genomic_DNA"/>
</dbReference>
<sequence length="190" mass="20792">MPIPAFTVDEHANSTIHGSAYHLFPTDDAPVRGRVFVDMAEHTVIIDGRRESRPAVEFQFFGLQVDGRPLGNPRCTSAFHPFSIGVGSMVSLGEPGALRLHLGQRVTDISDTVTGLLTDLLTAISVEFLTDYRVARHRHWAAEQLRVQANSLHDQARVLEQQAKRAALHAQAHAEASYALLASTHTPLSA</sequence>
<gene>
    <name evidence="1" type="ORF">O3I_024190</name>
</gene>
<dbReference type="Proteomes" id="UP000006304">
    <property type="component" value="Chromosome"/>
</dbReference>